<dbReference type="OrthoDB" id="6430720at2759"/>
<gene>
    <name evidence="1" type="ORF">AFUS01_LOCUS40333</name>
</gene>
<reference evidence="1" key="1">
    <citation type="submission" date="2021-06" db="EMBL/GenBank/DDBJ databases">
        <authorList>
            <person name="Hodson N. C."/>
            <person name="Mongue J. A."/>
            <person name="Jaron S. K."/>
        </authorList>
    </citation>
    <scope>NUCLEOTIDE SEQUENCE</scope>
</reference>
<protein>
    <submittedName>
        <fullName evidence="1">Uncharacterized protein</fullName>
    </submittedName>
</protein>
<organism evidence="1 2">
    <name type="scientific">Allacma fusca</name>
    <dbReference type="NCBI Taxonomy" id="39272"/>
    <lineage>
        <taxon>Eukaryota</taxon>
        <taxon>Metazoa</taxon>
        <taxon>Ecdysozoa</taxon>
        <taxon>Arthropoda</taxon>
        <taxon>Hexapoda</taxon>
        <taxon>Collembola</taxon>
        <taxon>Symphypleona</taxon>
        <taxon>Sminthuridae</taxon>
        <taxon>Allacma</taxon>
    </lineage>
</organism>
<evidence type="ECO:0000313" key="2">
    <source>
        <dbReference type="Proteomes" id="UP000708208"/>
    </source>
</evidence>
<name>A0A8J2PNR0_9HEXA</name>
<evidence type="ECO:0000313" key="1">
    <source>
        <dbReference type="EMBL" id="CAG7830535.1"/>
    </source>
</evidence>
<dbReference type="Proteomes" id="UP000708208">
    <property type="component" value="Unassembled WGS sequence"/>
</dbReference>
<sequence>MIHVECNSVRELPTIPEQPLFRIMNEDLETSHQDPTMYGLFPEYYVMEVWDLKNRSIRRNLSAETPNFMLKGLLPGSWLRLILYAVNSHGKSDAVIIETVVAGDAEKQTLVTSERAVETAVGGGQLGYFFLASHAKR</sequence>
<dbReference type="AlphaFoldDB" id="A0A8J2PNR0"/>
<keyword evidence="2" id="KW-1185">Reference proteome</keyword>
<proteinExistence type="predicted"/>
<comment type="caution">
    <text evidence="1">The sequence shown here is derived from an EMBL/GenBank/DDBJ whole genome shotgun (WGS) entry which is preliminary data.</text>
</comment>
<dbReference type="EMBL" id="CAJVCH010556387">
    <property type="protein sequence ID" value="CAG7830535.1"/>
    <property type="molecule type" value="Genomic_DNA"/>
</dbReference>
<accession>A0A8J2PNR0</accession>